<gene>
    <name evidence="4" type="ORF">V4D30_07230</name>
</gene>
<dbReference type="EMBL" id="CP144373">
    <property type="protein sequence ID" value="XCH46128.1"/>
    <property type="molecule type" value="Genomic_DNA"/>
</dbReference>
<keyword evidence="1" id="KW-0175">Coiled coil</keyword>
<sequence length="296" mass="33570">MQKIKQTDPRFIFLKGKVFLFIAIALIGVSILLFFIAKHRGVFIKTENFYFITTKATGLYSGMPVKLSGFKIGRVKDMQLQDNGFVKVILSIEENQAKWFKEGTVAIFAKEGFIGESYIAILPGDGKPLKPGQSIKFFKQTGIEEIAGELKGEISDILQGIRETINYINEPQGNIKKSIENIEKISRNLIETTEQINRLLKELNRKTPEIAEKSDKALQELTELIKSLQRLSQELNETAKVIKGATKEDLPIMVERAKKNMQDLDEILQSIKGLWPIREGIKPQKIKPVEADTYEK</sequence>
<dbReference type="RefSeq" id="WP_353683667.1">
    <property type="nucleotide sequence ID" value="NZ_CP144373.1"/>
</dbReference>
<accession>A0AAU8GWZ9</accession>
<keyword evidence="2" id="KW-1133">Transmembrane helix</keyword>
<protein>
    <submittedName>
        <fullName evidence="4">MlaD family protein</fullName>
    </submittedName>
</protein>
<feature type="transmembrane region" description="Helical" evidence="2">
    <location>
        <begin position="12"/>
        <end position="37"/>
    </location>
</feature>
<dbReference type="AlphaFoldDB" id="A0AAU8GWZ9"/>
<name>A0AAU8GWZ9_9BACT</name>
<dbReference type="SUPFAM" id="SSF58104">
    <property type="entry name" value="Methyl-accepting chemotaxis protein (MCP) signaling domain"/>
    <property type="match status" value="1"/>
</dbReference>
<evidence type="ECO:0000313" key="4">
    <source>
        <dbReference type="EMBL" id="XCH46128.1"/>
    </source>
</evidence>
<evidence type="ECO:0000259" key="3">
    <source>
        <dbReference type="Pfam" id="PF02470"/>
    </source>
</evidence>
<reference evidence="4" key="1">
    <citation type="submission" date="2024-01" db="EMBL/GenBank/DDBJ databases">
        <title>The first autotrophic representatives of the genus Thermodesulfovibrio.</title>
        <authorList>
            <person name="Maltseva A.I."/>
            <person name="Elcheninov A.G."/>
            <person name="Kublanov I.V."/>
            <person name="Lebedinsky A.V."/>
            <person name="Frolov E.N."/>
        </authorList>
    </citation>
    <scope>NUCLEOTIDE SEQUENCE</scope>
    <source>
        <strain evidence="4">3907-1M</strain>
    </source>
</reference>
<dbReference type="InterPro" id="IPR052336">
    <property type="entry name" value="MlaD_Phospholipid_Transporter"/>
</dbReference>
<dbReference type="KEGG" id="taut:V4D30_07230"/>
<feature type="coiled-coil region" evidence="1">
    <location>
        <begin position="175"/>
        <end position="274"/>
    </location>
</feature>
<proteinExistence type="predicted"/>
<keyword evidence="2" id="KW-0472">Membrane</keyword>
<organism evidence="4">
    <name type="scientific">Thermodesulfovibrio autotrophicus</name>
    <dbReference type="NCBI Taxonomy" id="3118333"/>
    <lineage>
        <taxon>Bacteria</taxon>
        <taxon>Pseudomonadati</taxon>
        <taxon>Nitrospirota</taxon>
        <taxon>Thermodesulfovibrionia</taxon>
        <taxon>Thermodesulfovibrionales</taxon>
        <taxon>Thermodesulfovibrionaceae</taxon>
        <taxon>Thermodesulfovibrio</taxon>
    </lineage>
</organism>
<dbReference type="PANTHER" id="PTHR33371">
    <property type="entry name" value="INTERMEMBRANE PHOSPHOLIPID TRANSPORT SYSTEM BINDING PROTEIN MLAD-RELATED"/>
    <property type="match status" value="1"/>
</dbReference>
<dbReference type="InterPro" id="IPR003399">
    <property type="entry name" value="Mce/MlaD"/>
</dbReference>
<feature type="domain" description="Mce/MlaD" evidence="3">
    <location>
        <begin position="48"/>
        <end position="124"/>
    </location>
</feature>
<dbReference type="Pfam" id="PF02470">
    <property type="entry name" value="MlaD"/>
    <property type="match status" value="1"/>
</dbReference>
<evidence type="ECO:0000256" key="2">
    <source>
        <dbReference type="SAM" id="Phobius"/>
    </source>
</evidence>
<keyword evidence="2" id="KW-0812">Transmembrane</keyword>
<dbReference type="Gene3D" id="1.10.287.950">
    <property type="entry name" value="Methyl-accepting chemotaxis protein"/>
    <property type="match status" value="1"/>
</dbReference>
<evidence type="ECO:0000256" key="1">
    <source>
        <dbReference type="SAM" id="Coils"/>
    </source>
</evidence>
<dbReference type="PANTHER" id="PTHR33371:SF4">
    <property type="entry name" value="INTERMEMBRANE PHOSPHOLIPID TRANSPORT SYSTEM BINDING PROTEIN MLAD"/>
    <property type="match status" value="1"/>
</dbReference>